<evidence type="ECO:0000313" key="2">
    <source>
        <dbReference type="Proteomes" id="UP001234178"/>
    </source>
</evidence>
<accession>A0ABQ9Z6J2</accession>
<proteinExistence type="predicted"/>
<evidence type="ECO:0000313" key="1">
    <source>
        <dbReference type="EMBL" id="KAK4008519.1"/>
    </source>
</evidence>
<comment type="caution">
    <text evidence="1">The sequence shown here is derived from an EMBL/GenBank/DDBJ whole genome shotgun (WGS) entry which is preliminary data.</text>
</comment>
<sequence length="76" mass="8485">MFCGKVYENEGIQLGACFQPDIEKKKESSWVLPSRVIYARNSAVADRQHLAAQVSITLDINRQLLSSSGLVSHHLE</sequence>
<organism evidence="1 2">
    <name type="scientific">Daphnia magna</name>
    <dbReference type="NCBI Taxonomy" id="35525"/>
    <lineage>
        <taxon>Eukaryota</taxon>
        <taxon>Metazoa</taxon>
        <taxon>Ecdysozoa</taxon>
        <taxon>Arthropoda</taxon>
        <taxon>Crustacea</taxon>
        <taxon>Branchiopoda</taxon>
        <taxon>Diplostraca</taxon>
        <taxon>Cladocera</taxon>
        <taxon>Anomopoda</taxon>
        <taxon>Daphniidae</taxon>
        <taxon>Daphnia</taxon>
    </lineage>
</organism>
<reference evidence="1 2" key="1">
    <citation type="journal article" date="2023" name="Nucleic Acids Res.">
        <title>The hologenome of Daphnia magna reveals possible DNA methylation and microbiome-mediated evolution of the host genome.</title>
        <authorList>
            <person name="Chaturvedi A."/>
            <person name="Li X."/>
            <person name="Dhandapani V."/>
            <person name="Marshall H."/>
            <person name="Kissane S."/>
            <person name="Cuenca-Cambronero M."/>
            <person name="Asole G."/>
            <person name="Calvet F."/>
            <person name="Ruiz-Romero M."/>
            <person name="Marangio P."/>
            <person name="Guigo R."/>
            <person name="Rago D."/>
            <person name="Mirbahai L."/>
            <person name="Eastwood N."/>
            <person name="Colbourne J.K."/>
            <person name="Zhou J."/>
            <person name="Mallon E."/>
            <person name="Orsini L."/>
        </authorList>
    </citation>
    <scope>NUCLEOTIDE SEQUENCE [LARGE SCALE GENOMIC DNA]</scope>
    <source>
        <strain evidence="1">LRV0_1</strain>
    </source>
</reference>
<dbReference type="Proteomes" id="UP001234178">
    <property type="component" value="Unassembled WGS sequence"/>
</dbReference>
<protein>
    <submittedName>
        <fullName evidence="1">Uncharacterized protein</fullName>
    </submittedName>
</protein>
<keyword evidence="2" id="KW-1185">Reference proteome</keyword>
<name>A0ABQ9Z6J2_9CRUS</name>
<gene>
    <name evidence="1" type="ORF">OUZ56_013654</name>
</gene>
<dbReference type="EMBL" id="JAOYFB010000002">
    <property type="protein sequence ID" value="KAK4008519.1"/>
    <property type="molecule type" value="Genomic_DNA"/>
</dbReference>